<feature type="transmembrane region" description="Helical" evidence="1">
    <location>
        <begin position="68"/>
        <end position="87"/>
    </location>
</feature>
<accession>A0A9P1IFY8</accession>
<keyword evidence="1" id="KW-0472">Membrane</keyword>
<name>A0A9P1IFY8_9PELO</name>
<proteinExistence type="predicted"/>
<protein>
    <submittedName>
        <fullName evidence="2">Uncharacterized protein</fullName>
    </submittedName>
</protein>
<keyword evidence="3" id="KW-1185">Reference proteome</keyword>
<dbReference type="Proteomes" id="UP001152747">
    <property type="component" value="Unassembled WGS sequence"/>
</dbReference>
<keyword evidence="1" id="KW-0812">Transmembrane</keyword>
<reference evidence="2" key="1">
    <citation type="submission" date="2022-11" db="EMBL/GenBank/DDBJ databases">
        <authorList>
            <person name="Kikuchi T."/>
        </authorList>
    </citation>
    <scope>NUCLEOTIDE SEQUENCE</scope>
    <source>
        <strain evidence="2">PS1010</strain>
    </source>
</reference>
<evidence type="ECO:0000256" key="1">
    <source>
        <dbReference type="SAM" id="Phobius"/>
    </source>
</evidence>
<gene>
    <name evidence="2" type="ORF">CAMP_LOCUS7221</name>
</gene>
<dbReference type="EMBL" id="CANHGI010000003">
    <property type="protein sequence ID" value="CAI5444584.1"/>
    <property type="molecule type" value="Genomic_DNA"/>
</dbReference>
<sequence>MGIITVTSPQIDFQKVPSLKHQSSSTSTTEILNTAFYDESTDSEGDFDVSDEPEKIVEKPKEKEDDIFYLNIFAVILLTSIAQFSGLSDLFHYAIYLLTKYILSC</sequence>
<comment type="caution">
    <text evidence="2">The sequence shown here is derived from an EMBL/GenBank/DDBJ whole genome shotgun (WGS) entry which is preliminary data.</text>
</comment>
<dbReference type="AlphaFoldDB" id="A0A9P1IFY8"/>
<keyword evidence="1" id="KW-1133">Transmembrane helix</keyword>
<organism evidence="2 3">
    <name type="scientific">Caenorhabditis angaria</name>
    <dbReference type="NCBI Taxonomy" id="860376"/>
    <lineage>
        <taxon>Eukaryota</taxon>
        <taxon>Metazoa</taxon>
        <taxon>Ecdysozoa</taxon>
        <taxon>Nematoda</taxon>
        <taxon>Chromadorea</taxon>
        <taxon>Rhabditida</taxon>
        <taxon>Rhabditina</taxon>
        <taxon>Rhabditomorpha</taxon>
        <taxon>Rhabditoidea</taxon>
        <taxon>Rhabditidae</taxon>
        <taxon>Peloderinae</taxon>
        <taxon>Caenorhabditis</taxon>
    </lineage>
</organism>
<evidence type="ECO:0000313" key="3">
    <source>
        <dbReference type="Proteomes" id="UP001152747"/>
    </source>
</evidence>
<evidence type="ECO:0000313" key="2">
    <source>
        <dbReference type="EMBL" id="CAI5444584.1"/>
    </source>
</evidence>